<evidence type="ECO:0000256" key="1">
    <source>
        <dbReference type="SAM" id="MobiDB-lite"/>
    </source>
</evidence>
<feature type="compositionally biased region" description="Gly residues" evidence="1">
    <location>
        <begin position="31"/>
        <end position="41"/>
    </location>
</feature>
<comment type="caution">
    <text evidence="2">The sequence shown here is derived from an EMBL/GenBank/DDBJ whole genome shotgun (WGS) entry which is preliminary data.</text>
</comment>
<keyword evidence="3" id="KW-1185">Reference proteome</keyword>
<organism evidence="2 3">
    <name type="scientific">Paramicrosporidium saccamoebae</name>
    <dbReference type="NCBI Taxonomy" id="1246581"/>
    <lineage>
        <taxon>Eukaryota</taxon>
        <taxon>Fungi</taxon>
        <taxon>Fungi incertae sedis</taxon>
        <taxon>Cryptomycota</taxon>
        <taxon>Cryptomycota incertae sedis</taxon>
        <taxon>Paramicrosporidium</taxon>
    </lineage>
</organism>
<protein>
    <submittedName>
        <fullName evidence="2">Uncharacterized protein</fullName>
    </submittedName>
</protein>
<name>A0A2H9TK58_9FUNG</name>
<dbReference type="AlphaFoldDB" id="A0A2H9TK58"/>
<evidence type="ECO:0000313" key="2">
    <source>
        <dbReference type="EMBL" id="PJF18151.1"/>
    </source>
</evidence>
<reference evidence="2 3" key="1">
    <citation type="submission" date="2016-10" db="EMBL/GenBank/DDBJ databases">
        <title>The genome of Paramicrosporidium saccamoebae is the missing link in understanding Cryptomycota and Microsporidia evolution.</title>
        <authorList>
            <person name="Quandt C.A."/>
            <person name="Beaudet D."/>
            <person name="Corsaro D."/>
            <person name="Michel R."/>
            <person name="Corradi N."/>
            <person name="James T."/>
        </authorList>
    </citation>
    <scope>NUCLEOTIDE SEQUENCE [LARGE SCALE GENOMIC DNA]</scope>
    <source>
        <strain evidence="2 3">KSL3</strain>
    </source>
</reference>
<dbReference type="Proteomes" id="UP000240830">
    <property type="component" value="Unassembled WGS sequence"/>
</dbReference>
<accession>A0A2H9TK58</accession>
<proteinExistence type="predicted"/>
<gene>
    <name evidence="2" type="ORF">PSACC_02040</name>
</gene>
<feature type="region of interest" description="Disordered" evidence="1">
    <location>
        <begin position="1"/>
        <end position="73"/>
    </location>
</feature>
<dbReference type="EMBL" id="MTSL01000138">
    <property type="protein sequence ID" value="PJF18151.1"/>
    <property type="molecule type" value="Genomic_DNA"/>
</dbReference>
<sequence length="73" mass="7732">MSRAKPRPTASASCPKVHRDKLPRDPPQFVAGGGVSKGGGSVVPQKVADQWYPKRWRISGTPKGKQASAAPIP</sequence>
<evidence type="ECO:0000313" key="3">
    <source>
        <dbReference type="Proteomes" id="UP000240830"/>
    </source>
</evidence>